<dbReference type="PANTHER" id="PTHR12175:SF1">
    <property type="entry name" value="PITH DOMAIN-CONTAINING PROTEIN 1"/>
    <property type="match status" value="1"/>
</dbReference>
<dbReference type="InterPro" id="IPR008979">
    <property type="entry name" value="Galactose-bd-like_sf"/>
</dbReference>
<dbReference type="GeneID" id="28977243"/>
<comment type="similarity">
    <text evidence="1">Belongs to the PITHD1 family.</text>
</comment>
<dbReference type="Proteomes" id="UP000053890">
    <property type="component" value="Unassembled WGS sequence"/>
</dbReference>
<dbReference type="PANTHER" id="PTHR12175">
    <property type="entry name" value="AD039 HT014 THIOREDOXIN FAMILY TRP26"/>
    <property type="match status" value="1"/>
</dbReference>
<organism evidence="4 5">
    <name type="scientific">Rhodotorula graminis (strain WP1)</name>
    <dbReference type="NCBI Taxonomy" id="578459"/>
    <lineage>
        <taxon>Eukaryota</taxon>
        <taxon>Fungi</taxon>
        <taxon>Dikarya</taxon>
        <taxon>Basidiomycota</taxon>
        <taxon>Pucciniomycotina</taxon>
        <taxon>Microbotryomycetes</taxon>
        <taxon>Sporidiobolales</taxon>
        <taxon>Sporidiobolaceae</taxon>
        <taxon>Rhodotorula</taxon>
    </lineage>
</organism>
<dbReference type="InterPro" id="IPR045099">
    <property type="entry name" value="PITH1-like"/>
</dbReference>
<dbReference type="GO" id="GO:0005737">
    <property type="term" value="C:cytoplasm"/>
    <property type="evidence" value="ECO:0007669"/>
    <property type="project" value="UniProtKB-ARBA"/>
</dbReference>
<feature type="region of interest" description="Disordered" evidence="2">
    <location>
        <begin position="215"/>
        <end position="250"/>
    </location>
</feature>
<reference evidence="4 5" key="1">
    <citation type="journal article" date="2015" name="Front. Microbiol.">
        <title>Genome sequence of the plant growth promoting endophytic yeast Rhodotorula graminis WP1.</title>
        <authorList>
            <person name="Firrincieli A."/>
            <person name="Otillar R."/>
            <person name="Salamov A."/>
            <person name="Schmutz J."/>
            <person name="Khan Z."/>
            <person name="Redman R.S."/>
            <person name="Fleck N.D."/>
            <person name="Lindquist E."/>
            <person name="Grigoriev I.V."/>
            <person name="Doty S.L."/>
        </authorList>
    </citation>
    <scope>NUCLEOTIDE SEQUENCE [LARGE SCALE GENOMIC DNA]</scope>
    <source>
        <strain evidence="4 5">WP1</strain>
    </source>
</reference>
<dbReference type="PROSITE" id="PS51532">
    <property type="entry name" value="PITH"/>
    <property type="match status" value="1"/>
</dbReference>
<proteinExistence type="inferred from homology"/>
<dbReference type="InterPro" id="IPR037047">
    <property type="entry name" value="PITH_dom_sf"/>
</dbReference>
<dbReference type="EMBL" id="KQ474078">
    <property type="protein sequence ID" value="KPV75361.1"/>
    <property type="molecule type" value="Genomic_DNA"/>
</dbReference>
<dbReference type="Gene3D" id="2.60.120.470">
    <property type="entry name" value="PITH domain"/>
    <property type="match status" value="1"/>
</dbReference>
<evidence type="ECO:0000256" key="2">
    <source>
        <dbReference type="SAM" id="MobiDB-lite"/>
    </source>
</evidence>
<dbReference type="AlphaFoldDB" id="A0A194S7H1"/>
<dbReference type="Pfam" id="PF06201">
    <property type="entry name" value="PITH"/>
    <property type="match status" value="1"/>
</dbReference>
<evidence type="ECO:0000313" key="4">
    <source>
        <dbReference type="EMBL" id="KPV75361.1"/>
    </source>
</evidence>
<dbReference type="InterPro" id="IPR010400">
    <property type="entry name" value="PITH_dom"/>
</dbReference>
<dbReference type="SUPFAM" id="SSF49785">
    <property type="entry name" value="Galactose-binding domain-like"/>
    <property type="match status" value="1"/>
</dbReference>
<protein>
    <recommendedName>
        <fullName evidence="3">PITH domain-containing protein</fullName>
    </recommendedName>
</protein>
<evidence type="ECO:0000259" key="3">
    <source>
        <dbReference type="PROSITE" id="PS51532"/>
    </source>
</evidence>
<sequence>MNQCADDLTQVDVEHALQQGTLASTASSTSQSLFPWIDFAHSSALNVDNAGDPDHLRRVLRPLDSRDTVLDNDEIVGTTQEGHQGQVWSAGCLDTQDGDDELLIHVRFLELVRIKSILIGTGGGRLPTSPRLCRAWVNRGPSGITFDEASSAAPQPAQEFELLESEGGARGAVEYPTRIARFANVSDVSLYFANARADQSRLYFLGFLGESRQLKKEPGEPMTIGAENAAPSMVDGIKEKQAGSSTTTAR</sequence>
<dbReference type="RefSeq" id="XP_018271410.1">
    <property type="nucleotide sequence ID" value="XM_018416795.1"/>
</dbReference>
<feature type="domain" description="PITH" evidence="3">
    <location>
        <begin position="22"/>
        <end position="227"/>
    </location>
</feature>
<evidence type="ECO:0000256" key="1">
    <source>
        <dbReference type="ARBA" id="ARBA00025788"/>
    </source>
</evidence>
<dbReference type="OMA" id="FANCSDI"/>
<evidence type="ECO:0000313" key="5">
    <source>
        <dbReference type="Proteomes" id="UP000053890"/>
    </source>
</evidence>
<name>A0A194S7H1_RHOGW</name>
<dbReference type="GO" id="GO:0005634">
    <property type="term" value="C:nucleus"/>
    <property type="evidence" value="ECO:0007669"/>
    <property type="project" value="TreeGrafter"/>
</dbReference>
<dbReference type="OrthoDB" id="2635at2759"/>
<keyword evidence="5" id="KW-1185">Reference proteome</keyword>
<gene>
    <name evidence="4" type="ORF">RHOBADRAFT_53346</name>
</gene>
<accession>A0A194S7H1</accession>